<proteinExistence type="predicted"/>
<sequence length="52" mass="5850">MPLTAGGTPWLSMTSVPGRRLDEVIHRMSYPERHRLADAVASAIDSYRNIPR</sequence>
<name>A0A162M1K7_9HYPO</name>
<protein>
    <submittedName>
        <fullName evidence="1">Uncharacterized protein</fullName>
    </submittedName>
</protein>
<comment type="caution">
    <text evidence="1">The sequence shown here is derived from an EMBL/GenBank/DDBJ whole genome shotgun (WGS) entry which is preliminary data.</text>
</comment>
<dbReference type="OrthoDB" id="2906425at2759"/>
<evidence type="ECO:0000313" key="2">
    <source>
        <dbReference type="Proteomes" id="UP000076863"/>
    </source>
</evidence>
<reference evidence="1 2" key="1">
    <citation type="journal article" date="2016" name="Genome Biol. Evol.">
        <title>Divergent and convergent evolution of fungal pathogenicity.</title>
        <authorList>
            <person name="Shang Y."/>
            <person name="Xiao G."/>
            <person name="Zheng P."/>
            <person name="Cen K."/>
            <person name="Zhan S."/>
            <person name="Wang C."/>
        </authorList>
    </citation>
    <scope>NUCLEOTIDE SEQUENCE [LARGE SCALE GENOMIC DNA]</scope>
    <source>
        <strain evidence="1 2">RCEF 3172</strain>
    </source>
</reference>
<organism evidence="1 2">
    <name type="scientific">Beauveria brongniartii RCEF 3172</name>
    <dbReference type="NCBI Taxonomy" id="1081107"/>
    <lineage>
        <taxon>Eukaryota</taxon>
        <taxon>Fungi</taxon>
        <taxon>Dikarya</taxon>
        <taxon>Ascomycota</taxon>
        <taxon>Pezizomycotina</taxon>
        <taxon>Sordariomycetes</taxon>
        <taxon>Hypocreomycetidae</taxon>
        <taxon>Hypocreales</taxon>
        <taxon>Cordycipitaceae</taxon>
        <taxon>Beauveria</taxon>
        <taxon>Beauveria brongniartii</taxon>
    </lineage>
</organism>
<dbReference type="Proteomes" id="UP000076863">
    <property type="component" value="Unassembled WGS sequence"/>
</dbReference>
<gene>
    <name evidence="1" type="ORF">BBO_01915</name>
</gene>
<keyword evidence="2" id="KW-1185">Reference proteome</keyword>
<accession>A0A162M1K7</accession>
<evidence type="ECO:0000313" key="1">
    <source>
        <dbReference type="EMBL" id="OAA48870.1"/>
    </source>
</evidence>
<dbReference type="AlphaFoldDB" id="A0A162M1K7"/>
<dbReference type="EMBL" id="AZHA01000004">
    <property type="protein sequence ID" value="OAA48870.1"/>
    <property type="molecule type" value="Genomic_DNA"/>
</dbReference>